<dbReference type="GO" id="GO:0015074">
    <property type="term" value="P:DNA integration"/>
    <property type="evidence" value="ECO:0007669"/>
    <property type="project" value="InterPro"/>
</dbReference>
<reference evidence="2" key="2">
    <citation type="journal article" date="2024" name="Plant">
        <title>Genomic evolution and insights into agronomic trait innovations of Sesamum species.</title>
        <authorList>
            <person name="Miao H."/>
            <person name="Wang L."/>
            <person name="Qu L."/>
            <person name="Liu H."/>
            <person name="Sun Y."/>
            <person name="Le M."/>
            <person name="Wang Q."/>
            <person name="Wei S."/>
            <person name="Zheng Y."/>
            <person name="Lin W."/>
            <person name="Duan Y."/>
            <person name="Cao H."/>
            <person name="Xiong S."/>
            <person name="Wang X."/>
            <person name="Wei L."/>
            <person name="Li C."/>
            <person name="Ma Q."/>
            <person name="Ju M."/>
            <person name="Zhao R."/>
            <person name="Li G."/>
            <person name="Mu C."/>
            <person name="Tian Q."/>
            <person name="Mei H."/>
            <person name="Zhang T."/>
            <person name="Gao T."/>
            <person name="Zhang H."/>
        </authorList>
    </citation>
    <scope>NUCLEOTIDE SEQUENCE</scope>
    <source>
        <strain evidence="2">G02</strain>
    </source>
</reference>
<evidence type="ECO:0000313" key="2">
    <source>
        <dbReference type="EMBL" id="KAL0336302.1"/>
    </source>
</evidence>
<feature type="domain" description="Integrase catalytic" evidence="1">
    <location>
        <begin position="181"/>
        <end position="234"/>
    </location>
</feature>
<reference evidence="2" key="1">
    <citation type="submission" date="2020-06" db="EMBL/GenBank/DDBJ databases">
        <authorList>
            <person name="Li T."/>
            <person name="Hu X."/>
            <person name="Zhang T."/>
            <person name="Song X."/>
            <person name="Zhang H."/>
            <person name="Dai N."/>
            <person name="Sheng W."/>
            <person name="Hou X."/>
            <person name="Wei L."/>
        </authorList>
    </citation>
    <scope>NUCLEOTIDE SEQUENCE</scope>
    <source>
        <strain evidence="2">G02</strain>
        <tissue evidence="2">Leaf</tissue>
    </source>
</reference>
<gene>
    <name evidence="2" type="ORF">Sradi_4842100</name>
</gene>
<sequence>MVLVSTPLTGKNYLNWSHAIKRSLRAKMKLGFIDGTLVKPDVSDAAFEKWIQVDRLGEFFDQVHNQLLVMDLIPSVNRAYSMVQSVEKHREVHLEMTKTGDHLAMHVRSGVQRDTGFRGNQRRQNAVDKRQQYCEHCGRIGDTKETCFKIQGTPDWYNYMVEQRKKMVGAPGKHFAAHTEVRSDNGTEFVNLQCYTLFTSLGILHQTTCPYTPQQNGVVERKHKQLLDIARALLFQPGLPKKFWGHMSFVAQVSSVQEPKSFLQASKDTHWVATMNLELQALEQNGTWELTSLPPDKRTIGSRWVFKLKLNPDGNIDRYKARLVVKGYNQIESVDYFDSFSPVAKSVTVRVFLAVAASKSWPLFQLDVNIVFLHVHLDEEVYMDPPEGYAKARPGQVYRSHRSLYGLKQASRQWNLELTAKLLDFGFTQSPHDNCLFLKHDSGNFVALSVYVDDILLTGTSEVHLHNVKQYLDRLFTIKDLGPAKYFLGLELARSPHGLLITQRKYLQDILVDVSMMDAKPTSTPFPPSIKLTDDAGSLLPAPDKFRRLVGRLLYLGFTRPDISFSVQQLSQFLQHPRTSHWDAALHVLRYLKSTSSLDLFFASNSPLHLSAYSDAAWASCLDSRRLITGFCVFLGSSLVSWKTKKRATVSRSSVEAEYRSMASTVCELLWLSYLLRDFCIPIQQPIPFWCDNKAALHITANPVFHERTKHLDIDCHLVRDQFKLVFISPSHISGSDQPADLFTKALPAPIFSHLLSKLGLGSQAPS</sequence>
<proteinExistence type="predicted"/>
<dbReference type="InterPro" id="IPR001584">
    <property type="entry name" value="Integrase_cat-core"/>
</dbReference>
<dbReference type="InterPro" id="IPR036397">
    <property type="entry name" value="RNaseH_sf"/>
</dbReference>
<dbReference type="InterPro" id="IPR013103">
    <property type="entry name" value="RVT_2"/>
</dbReference>
<dbReference type="EMBL" id="JACGWJ010000021">
    <property type="protein sequence ID" value="KAL0336302.1"/>
    <property type="molecule type" value="Genomic_DNA"/>
</dbReference>
<protein>
    <submittedName>
        <fullName evidence="2">Retrovirus-related Pol polyprotein from transposon RE2</fullName>
    </submittedName>
</protein>
<dbReference type="Gene3D" id="3.30.420.10">
    <property type="entry name" value="Ribonuclease H-like superfamily/Ribonuclease H"/>
    <property type="match status" value="1"/>
</dbReference>
<comment type="caution">
    <text evidence="2">The sequence shown here is derived from an EMBL/GenBank/DDBJ whole genome shotgun (WGS) entry which is preliminary data.</text>
</comment>
<dbReference type="SUPFAM" id="SSF56672">
    <property type="entry name" value="DNA/RNA polymerases"/>
    <property type="match status" value="1"/>
</dbReference>
<dbReference type="Pfam" id="PF07727">
    <property type="entry name" value="RVT_2"/>
    <property type="match status" value="1"/>
</dbReference>
<dbReference type="PROSITE" id="PS50994">
    <property type="entry name" value="INTEGRASE"/>
    <property type="match status" value="1"/>
</dbReference>
<dbReference type="InterPro" id="IPR012337">
    <property type="entry name" value="RNaseH-like_sf"/>
</dbReference>
<name>A0AAW2MX49_SESRA</name>
<dbReference type="PANTHER" id="PTHR11439">
    <property type="entry name" value="GAG-POL-RELATED RETROTRANSPOSON"/>
    <property type="match status" value="1"/>
</dbReference>
<dbReference type="InterPro" id="IPR043502">
    <property type="entry name" value="DNA/RNA_pol_sf"/>
</dbReference>
<evidence type="ECO:0000259" key="1">
    <source>
        <dbReference type="PROSITE" id="PS50994"/>
    </source>
</evidence>
<dbReference type="GO" id="GO:0003676">
    <property type="term" value="F:nucleic acid binding"/>
    <property type="evidence" value="ECO:0007669"/>
    <property type="project" value="InterPro"/>
</dbReference>
<dbReference type="AlphaFoldDB" id="A0AAW2MX49"/>
<organism evidence="2">
    <name type="scientific">Sesamum radiatum</name>
    <name type="common">Black benniseed</name>
    <dbReference type="NCBI Taxonomy" id="300843"/>
    <lineage>
        <taxon>Eukaryota</taxon>
        <taxon>Viridiplantae</taxon>
        <taxon>Streptophyta</taxon>
        <taxon>Embryophyta</taxon>
        <taxon>Tracheophyta</taxon>
        <taxon>Spermatophyta</taxon>
        <taxon>Magnoliopsida</taxon>
        <taxon>eudicotyledons</taxon>
        <taxon>Gunneridae</taxon>
        <taxon>Pentapetalae</taxon>
        <taxon>asterids</taxon>
        <taxon>lamiids</taxon>
        <taxon>Lamiales</taxon>
        <taxon>Pedaliaceae</taxon>
        <taxon>Sesamum</taxon>
    </lineage>
</organism>
<accession>A0AAW2MX49</accession>
<dbReference type="SUPFAM" id="SSF53098">
    <property type="entry name" value="Ribonuclease H-like"/>
    <property type="match status" value="1"/>
</dbReference>
<dbReference type="PANTHER" id="PTHR11439:SF465">
    <property type="entry name" value="REVERSE TRANSCRIPTASE TY1_COPIA-TYPE DOMAIN-CONTAINING PROTEIN"/>
    <property type="match status" value="1"/>
</dbReference>
<dbReference type="CDD" id="cd09272">
    <property type="entry name" value="RNase_HI_RT_Ty1"/>
    <property type="match status" value="1"/>
</dbReference>
<dbReference type="Pfam" id="PF14244">
    <property type="entry name" value="Retrotran_gag_3"/>
    <property type="match status" value="1"/>
</dbReference>
<dbReference type="InterPro" id="IPR029472">
    <property type="entry name" value="Copia-like_N"/>
</dbReference>